<dbReference type="EMBL" id="FWXV01000005">
    <property type="protein sequence ID" value="SMD19483.1"/>
    <property type="molecule type" value="Genomic_DNA"/>
</dbReference>
<accession>A0A1Y5XVU2</accession>
<organism evidence="2 3">
    <name type="scientific">Kibdelosporangium aridum</name>
    <dbReference type="NCBI Taxonomy" id="2030"/>
    <lineage>
        <taxon>Bacteria</taxon>
        <taxon>Bacillati</taxon>
        <taxon>Actinomycetota</taxon>
        <taxon>Actinomycetes</taxon>
        <taxon>Pseudonocardiales</taxon>
        <taxon>Pseudonocardiaceae</taxon>
        <taxon>Kibdelosporangium</taxon>
    </lineage>
</organism>
<protein>
    <submittedName>
        <fullName evidence="2">Uncharacterized protein</fullName>
    </submittedName>
</protein>
<sequence length="78" mass="8424">MAANSKKNAKKAPKASASEGLSFMKPIEPHDPADDAPKLSRAERRAAKPQAKTHGKVQNMRSQATPTHRNFSSRRSGG</sequence>
<evidence type="ECO:0000256" key="1">
    <source>
        <dbReference type="SAM" id="MobiDB-lite"/>
    </source>
</evidence>
<gene>
    <name evidence="2" type="ORF">SAMN05661093_06163</name>
</gene>
<dbReference type="Proteomes" id="UP000192674">
    <property type="component" value="Unassembled WGS sequence"/>
</dbReference>
<evidence type="ECO:0000313" key="3">
    <source>
        <dbReference type="Proteomes" id="UP000192674"/>
    </source>
</evidence>
<reference evidence="2 3" key="1">
    <citation type="submission" date="2017-04" db="EMBL/GenBank/DDBJ databases">
        <authorList>
            <person name="Afonso C.L."/>
            <person name="Miller P.J."/>
            <person name="Scott M.A."/>
            <person name="Spackman E."/>
            <person name="Goraichik I."/>
            <person name="Dimitrov K.M."/>
            <person name="Suarez D.L."/>
            <person name="Swayne D.E."/>
        </authorList>
    </citation>
    <scope>NUCLEOTIDE SEQUENCE [LARGE SCALE GENOMIC DNA]</scope>
    <source>
        <strain evidence="2 3">DSM 43828</strain>
    </source>
</reference>
<keyword evidence="3" id="KW-1185">Reference proteome</keyword>
<name>A0A1Y5XVU2_KIBAR</name>
<feature type="compositionally biased region" description="Basic and acidic residues" evidence="1">
    <location>
        <begin position="27"/>
        <end position="46"/>
    </location>
</feature>
<dbReference type="OrthoDB" id="3698143at2"/>
<proteinExistence type="predicted"/>
<evidence type="ECO:0000313" key="2">
    <source>
        <dbReference type="EMBL" id="SMD19483.1"/>
    </source>
</evidence>
<dbReference type="AlphaFoldDB" id="A0A1Y5XVU2"/>
<dbReference type="RefSeq" id="WP_033381794.1">
    <property type="nucleotide sequence ID" value="NZ_FWXV01000005.1"/>
</dbReference>
<feature type="region of interest" description="Disordered" evidence="1">
    <location>
        <begin position="1"/>
        <end position="78"/>
    </location>
</feature>
<feature type="compositionally biased region" description="Polar residues" evidence="1">
    <location>
        <begin position="59"/>
        <end position="78"/>
    </location>
</feature>